<dbReference type="STRING" id="582515.KR51_00036480"/>
<proteinExistence type="predicted"/>
<reference evidence="1 2" key="1">
    <citation type="submission" date="2013-05" db="EMBL/GenBank/DDBJ databases">
        <title>Draft genome sequence of Rubidibacter lacunae KORDI 51-2.</title>
        <authorList>
            <person name="Choi D.H."/>
            <person name="Noh J.H."/>
            <person name="Kwon K.-K."/>
            <person name="Lee J.-H."/>
            <person name="Ryu J.-Y."/>
        </authorList>
    </citation>
    <scope>NUCLEOTIDE SEQUENCE [LARGE SCALE GENOMIC DNA]</scope>
    <source>
        <strain evidence="1 2">KORDI 51-2</strain>
    </source>
</reference>
<dbReference type="AlphaFoldDB" id="U5DE17"/>
<gene>
    <name evidence="1" type="ORF">KR51_00036480</name>
</gene>
<comment type="caution">
    <text evidence="1">The sequence shown here is derived from an EMBL/GenBank/DDBJ whole genome shotgun (WGS) entry which is preliminary data.</text>
</comment>
<dbReference type="InParanoid" id="U5DE17"/>
<evidence type="ECO:0000313" key="1">
    <source>
        <dbReference type="EMBL" id="ERN39866.1"/>
    </source>
</evidence>
<dbReference type="Proteomes" id="UP000016960">
    <property type="component" value="Unassembled WGS sequence"/>
</dbReference>
<dbReference type="eggNOG" id="ENOG50312QD">
    <property type="taxonomic scope" value="Bacteria"/>
</dbReference>
<protein>
    <submittedName>
        <fullName evidence="1">Uncharacterized protein</fullName>
    </submittedName>
</protein>
<dbReference type="EMBL" id="ASSJ01000085">
    <property type="protein sequence ID" value="ERN39866.1"/>
    <property type="molecule type" value="Genomic_DNA"/>
</dbReference>
<sequence length="243" mass="28013">MLLMTIARMPSDRDPGESALQVAIAATCRVPAGSPARRKALNRLLACMQRLPGLYRSSHQDYPEAYNRTLEWVCKNIDTFEPRGVSADESFVRWVNGYLRWRVRDLYTSDDKYIVNLKTDAIDVDPIELLPDPASKLDLVERQIAEQQAATRHRYGRKVWDYLERDPNGTLSNCHPGKHPDCHCRELVARLLLQEPPQRVRQIAREYGIPEQTLYSHWKKKCRPLVAELVRTLNSTLNLDPLP</sequence>
<name>U5DE17_9CHRO</name>
<organism evidence="1 2">
    <name type="scientific">Rubidibacter lacunae KORDI 51-2</name>
    <dbReference type="NCBI Taxonomy" id="582515"/>
    <lineage>
        <taxon>Bacteria</taxon>
        <taxon>Bacillati</taxon>
        <taxon>Cyanobacteriota</taxon>
        <taxon>Cyanophyceae</taxon>
        <taxon>Oscillatoriophycideae</taxon>
        <taxon>Chroococcales</taxon>
        <taxon>Aphanothecaceae</taxon>
        <taxon>Rubidibacter</taxon>
    </lineage>
</organism>
<evidence type="ECO:0000313" key="2">
    <source>
        <dbReference type="Proteomes" id="UP000016960"/>
    </source>
</evidence>
<accession>U5DE17</accession>
<keyword evidence="2" id="KW-1185">Reference proteome</keyword>